<organism evidence="6 7">
    <name type="scientific">Candidatus Woesebacteria bacterium RIFCSPLOWO2_01_FULL_39_10b</name>
    <dbReference type="NCBI Taxonomy" id="1802517"/>
    <lineage>
        <taxon>Bacteria</taxon>
        <taxon>Candidatus Woeseibacteriota</taxon>
    </lineage>
</organism>
<reference evidence="6 7" key="1">
    <citation type="journal article" date="2016" name="Nat. Commun.">
        <title>Thousands of microbial genomes shed light on interconnected biogeochemical processes in an aquifer system.</title>
        <authorList>
            <person name="Anantharaman K."/>
            <person name="Brown C.T."/>
            <person name="Hug L.A."/>
            <person name="Sharon I."/>
            <person name="Castelle C.J."/>
            <person name="Probst A.J."/>
            <person name="Thomas B.C."/>
            <person name="Singh A."/>
            <person name="Wilkins M.J."/>
            <person name="Karaoz U."/>
            <person name="Brodie E.L."/>
            <person name="Williams K.H."/>
            <person name="Hubbard S.S."/>
            <person name="Banfield J.F."/>
        </authorList>
    </citation>
    <scope>NUCLEOTIDE SEQUENCE [LARGE SCALE GENOMIC DNA]</scope>
</reference>
<dbReference type="Gene3D" id="3.90.550.10">
    <property type="entry name" value="Spore Coat Polysaccharide Biosynthesis Protein SpsA, Chain A"/>
    <property type="match status" value="1"/>
</dbReference>
<dbReference type="EMBL" id="MGHD01000019">
    <property type="protein sequence ID" value="OGM59433.1"/>
    <property type="molecule type" value="Genomic_DNA"/>
</dbReference>
<feature type="transmembrane region" description="Helical" evidence="4">
    <location>
        <begin position="291"/>
        <end position="311"/>
    </location>
</feature>
<keyword evidence="2" id="KW-0328">Glycosyltransferase</keyword>
<keyword evidence="4" id="KW-1133">Transmembrane helix</keyword>
<sequence length="316" mass="36036">MKVSVCITILNEEKNISKLIVSLLKQTKKPNEIVIVDGGSSDKSVEVIGHWQKKDKRIKCLVEKGSIAHGRNIAIDIAKSPIIAQIDAGCVAKRDWLEEITKPFKYENVGMVAGFYEMFARNSMQKAMNVFHGLLPSQFDPTNFVPSARSCAFRNKVWLEVGGYSEKFERAGEDTHFFYKIVKNKVKIARVKQAVVEWRETNKLGFKVSLKKFYYYAKGDAQAGIWWHPSKQLASHNIKIISIFLRYMVGIILLFLSIFKPLLFLLTLLLGIIYSFWAFRKIYLLTSDWKAGLWGIVIQFTSDFCVMAGFANGLVK</sequence>
<dbReference type="AlphaFoldDB" id="A0A1F8B5V9"/>
<feature type="transmembrane region" description="Helical" evidence="4">
    <location>
        <begin position="262"/>
        <end position="279"/>
    </location>
</feature>
<evidence type="ECO:0000313" key="6">
    <source>
        <dbReference type="EMBL" id="OGM59433.1"/>
    </source>
</evidence>
<evidence type="ECO:0000256" key="2">
    <source>
        <dbReference type="ARBA" id="ARBA00022676"/>
    </source>
</evidence>
<dbReference type="SUPFAM" id="SSF53448">
    <property type="entry name" value="Nucleotide-diphospho-sugar transferases"/>
    <property type="match status" value="1"/>
</dbReference>
<dbReference type="Proteomes" id="UP000176404">
    <property type="component" value="Unassembled WGS sequence"/>
</dbReference>
<evidence type="ECO:0000256" key="4">
    <source>
        <dbReference type="SAM" id="Phobius"/>
    </source>
</evidence>
<comment type="similarity">
    <text evidence="1">Belongs to the glycosyltransferase 2 family.</text>
</comment>
<keyword evidence="4" id="KW-0812">Transmembrane</keyword>
<gene>
    <name evidence="6" type="ORF">A2892_02170</name>
</gene>
<dbReference type="PANTHER" id="PTHR43630">
    <property type="entry name" value="POLY-BETA-1,6-N-ACETYL-D-GLUCOSAMINE SYNTHASE"/>
    <property type="match status" value="1"/>
</dbReference>
<dbReference type="GO" id="GO:0016757">
    <property type="term" value="F:glycosyltransferase activity"/>
    <property type="evidence" value="ECO:0007669"/>
    <property type="project" value="UniProtKB-KW"/>
</dbReference>
<keyword evidence="4" id="KW-0472">Membrane</keyword>
<evidence type="ECO:0000256" key="1">
    <source>
        <dbReference type="ARBA" id="ARBA00006739"/>
    </source>
</evidence>
<accession>A0A1F8B5V9</accession>
<keyword evidence="3" id="KW-0808">Transferase</keyword>
<dbReference type="PANTHER" id="PTHR43630:SF1">
    <property type="entry name" value="POLY-BETA-1,6-N-ACETYL-D-GLUCOSAMINE SYNTHASE"/>
    <property type="match status" value="1"/>
</dbReference>
<evidence type="ECO:0000259" key="5">
    <source>
        <dbReference type="Pfam" id="PF00535"/>
    </source>
</evidence>
<dbReference type="STRING" id="1802517.A2892_02170"/>
<dbReference type="Pfam" id="PF00535">
    <property type="entry name" value="Glycos_transf_2"/>
    <property type="match status" value="1"/>
</dbReference>
<name>A0A1F8B5V9_9BACT</name>
<dbReference type="InterPro" id="IPR001173">
    <property type="entry name" value="Glyco_trans_2-like"/>
</dbReference>
<dbReference type="InterPro" id="IPR029044">
    <property type="entry name" value="Nucleotide-diphossugar_trans"/>
</dbReference>
<comment type="caution">
    <text evidence="6">The sequence shown here is derived from an EMBL/GenBank/DDBJ whole genome shotgun (WGS) entry which is preliminary data.</text>
</comment>
<feature type="domain" description="Glycosyltransferase 2-like" evidence="5">
    <location>
        <begin position="4"/>
        <end position="124"/>
    </location>
</feature>
<protein>
    <recommendedName>
        <fullName evidence="5">Glycosyltransferase 2-like domain-containing protein</fullName>
    </recommendedName>
</protein>
<proteinExistence type="inferred from homology"/>
<evidence type="ECO:0000256" key="3">
    <source>
        <dbReference type="ARBA" id="ARBA00022679"/>
    </source>
</evidence>
<evidence type="ECO:0000313" key="7">
    <source>
        <dbReference type="Proteomes" id="UP000176404"/>
    </source>
</evidence>